<dbReference type="EMBL" id="RCNU01000003">
    <property type="protein sequence ID" value="RWQ96761.1"/>
    <property type="molecule type" value="Genomic_DNA"/>
</dbReference>
<proteinExistence type="inferred from homology"/>
<evidence type="ECO:0000313" key="2">
    <source>
        <dbReference type="EMBL" id="RWQ96761.1"/>
    </source>
</evidence>
<dbReference type="InterPro" id="IPR038906">
    <property type="entry name" value="TTC36"/>
</dbReference>
<organism evidence="2 3">
    <name type="scientific">Byssochlamys spectabilis</name>
    <name type="common">Paecilomyces variotii</name>
    <dbReference type="NCBI Taxonomy" id="264951"/>
    <lineage>
        <taxon>Eukaryota</taxon>
        <taxon>Fungi</taxon>
        <taxon>Dikarya</taxon>
        <taxon>Ascomycota</taxon>
        <taxon>Pezizomycotina</taxon>
        <taxon>Eurotiomycetes</taxon>
        <taxon>Eurotiomycetidae</taxon>
        <taxon>Eurotiales</taxon>
        <taxon>Thermoascaceae</taxon>
        <taxon>Paecilomyces</taxon>
    </lineage>
</organism>
<dbReference type="PANTHER" id="PTHR21405:SF0">
    <property type="entry name" value="TETRATRICOPEPTIDE REPEAT PROTEIN 36"/>
    <property type="match status" value="1"/>
</dbReference>
<keyword evidence="3" id="KW-1185">Reference proteome</keyword>
<reference evidence="2 3" key="1">
    <citation type="journal article" date="2018" name="Front. Microbiol.">
        <title>Genomic and genetic insights into a cosmopolitan fungus, Paecilomyces variotii (Eurotiales).</title>
        <authorList>
            <person name="Urquhart A.S."/>
            <person name="Mondo S.J."/>
            <person name="Makela M.R."/>
            <person name="Hane J.K."/>
            <person name="Wiebenga A."/>
            <person name="He G."/>
            <person name="Mihaltcheva S."/>
            <person name="Pangilinan J."/>
            <person name="Lipzen A."/>
            <person name="Barry K."/>
            <person name="de Vries R.P."/>
            <person name="Grigoriev I.V."/>
            <person name="Idnurm A."/>
        </authorList>
    </citation>
    <scope>NUCLEOTIDE SEQUENCE [LARGE SCALE GENOMIC DNA]</scope>
    <source>
        <strain evidence="2 3">CBS 101075</strain>
    </source>
</reference>
<dbReference type="AlphaFoldDB" id="A0A443HYE9"/>
<dbReference type="PANTHER" id="PTHR21405">
    <property type="entry name" value="CDNA SEQUENCE BC021608"/>
    <property type="match status" value="1"/>
</dbReference>
<dbReference type="GO" id="GO:0006570">
    <property type="term" value="P:tyrosine metabolic process"/>
    <property type="evidence" value="ECO:0007669"/>
    <property type="project" value="TreeGrafter"/>
</dbReference>
<name>A0A443HYE9_BYSSP</name>
<sequence length="242" mass="26433">MSSATDVHPTQPCLSSNDSAVLQALFDAESAPSSAVKIDSTLSSLPGISSQELESLRNHERELIRRLQSPNPSRDTVQSIITELDTLITKHPSYPSAYMNRAQALRMLFDLGDEDALFLPENADISSRIFSDLGQAISLATPRSPADPVSPLQARILADAHTHRGYMLLKAARVRQGGSDGGPDRLRGLEKDQLEEMASRDFFLGGRYGNRIAQQLAVQTNPYAKMCGAIVKEAMRKEIQGV</sequence>
<dbReference type="GeneID" id="39599496"/>
<dbReference type="Proteomes" id="UP000283841">
    <property type="component" value="Unassembled WGS sequence"/>
</dbReference>
<gene>
    <name evidence="2" type="ORF">C8Q69DRAFT_461017</name>
</gene>
<evidence type="ECO:0000313" key="3">
    <source>
        <dbReference type="Proteomes" id="UP000283841"/>
    </source>
</evidence>
<evidence type="ECO:0000256" key="1">
    <source>
        <dbReference type="ARBA" id="ARBA00006995"/>
    </source>
</evidence>
<comment type="caution">
    <text evidence="2">The sequence shown here is derived from an EMBL/GenBank/DDBJ whole genome shotgun (WGS) entry which is preliminary data.</text>
</comment>
<dbReference type="RefSeq" id="XP_028486406.1">
    <property type="nucleotide sequence ID" value="XM_028630219.1"/>
</dbReference>
<dbReference type="STRING" id="264951.A0A443HYE9"/>
<evidence type="ECO:0008006" key="4">
    <source>
        <dbReference type="Google" id="ProtNLM"/>
    </source>
</evidence>
<protein>
    <recommendedName>
        <fullName evidence="4">Tetratricopeptide repeat protein 36</fullName>
    </recommendedName>
</protein>
<accession>A0A443HYE9</accession>
<comment type="similarity">
    <text evidence="1">Belongs to the TTC36 family.</text>
</comment>
<dbReference type="VEuPathDB" id="FungiDB:C8Q69DRAFT_461017"/>